<accession>A0A1H5Z1V3</accession>
<reference evidence="3 4" key="1">
    <citation type="submission" date="2016-10" db="EMBL/GenBank/DDBJ databases">
        <authorList>
            <person name="de Groot N.N."/>
        </authorList>
    </citation>
    <scope>NUCLEOTIDE SEQUENCE [LARGE SCALE GENOMIC DNA]</scope>
    <source>
        <strain evidence="3 4">DSM 22489</strain>
    </source>
</reference>
<evidence type="ECO:0000259" key="2">
    <source>
        <dbReference type="Pfam" id="PF00171"/>
    </source>
</evidence>
<dbReference type="GO" id="GO:0016620">
    <property type="term" value="F:oxidoreductase activity, acting on the aldehyde or oxo group of donors, NAD or NADP as acceptor"/>
    <property type="evidence" value="ECO:0007669"/>
    <property type="project" value="InterPro"/>
</dbReference>
<dbReference type="InterPro" id="IPR016161">
    <property type="entry name" value="Ald_DH/histidinol_DH"/>
</dbReference>
<dbReference type="InterPro" id="IPR015590">
    <property type="entry name" value="Aldehyde_DH_dom"/>
</dbReference>
<organism evidence="3 4">
    <name type="scientific">Bryocella elongata</name>
    <dbReference type="NCBI Taxonomy" id="863522"/>
    <lineage>
        <taxon>Bacteria</taxon>
        <taxon>Pseudomonadati</taxon>
        <taxon>Acidobacteriota</taxon>
        <taxon>Terriglobia</taxon>
        <taxon>Terriglobales</taxon>
        <taxon>Acidobacteriaceae</taxon>
        <taxon>Bryocella</taxon>
    </lineage>
</organism>
<dbReference type="Pfam" id="PF00171">
    <property type="entry name" value="Aldedh"/>
    <property type="match status" value="1"/>
</dbReference>
<dbReference type="InterPro" id="IPR050740">
    <property type="entry name" value="Aldehyde_DH_Superfamily"/>
</dbReference>
<evidence type="ECO:0000313" key="4">
    <source>
        <dbReference type="Proteomes" id="UP000236728"/>
    </source>
</evidence>
<gene>
    <name evidence="3" type="ORF">SAMN05421819_2421</name>
</gene>
<protein>
    <submittedName>
        <fullName evidence="3">NADP-dependent aldehyde dehydrogenase</fullName>
    </submittedName>
</protein>
<proteinExistence type="predicted"/>
<dbReference type="Proteomes" id="UP000236728">
    <property type="component" value="Unassembled WGS sequence"/>
</dbReference>
<dbReference type="PANTHER" id="PTHR43353">
    <property type="entry name" value="SUCCINATE-SEMIALDEHYDE DEHYDROGENASE, MITOCHONDRIAL"/>
    <property type="match status" value="1"/>
</dbReference>
<sequence length="525" mass="55115">MELLGRSFVAGVRISRGATVFFGKAAATGERLDPGFTSSSMEDVDDAAKAAAAAATVFAKTSPKVRVELLRAIAAHLEKLAPDLVPRAMAESGLPQARLEGELARTCGQLRLFASVVEDGSWQNARIDRALPGRKPLPRPDLRSVLMPLGPVAVFGASNFPLAFSVAGGDTASALAAGNPVVVKAHPAHPGTSEIAALAIAQAVSESALPAGIFSMLFDDGIAVGQQLVQHPAIEAVAFTGSHRAGRALMDLCASRPRPIPCFTEMSSLNPVFILPGALASDPLGRAKGLHGSFTLGAGQFCTKPGLVFLPESGGAAAFREELRTLTSASAPFTMLTSGIADAYHRGLEDRGKLDLQTAAAAPATSPQSHAVLLESTLEGFQRDSVLHEELFGPTTLLVSWDSRERMLQAAEAMEGHLTATLLGDEADLLANADLISILERKVGRLLVNGFPTGVEVSHAMVHGGPYPATSDSRFTSVGSQAILRFVRPVCYQNFPQAALPDSLRDENPLGIMRLVDGELTREAL</sequence>
<dbReference type="SUPFAM" id="SSF53720">
    <property type="entry name" value="ALDH-like"/>
    <property type="match status" value="1"/>
</dbReference>
<keyword evidence="4" id="KW-1185">Reference proteome</keyword>
<name>A0A1H5Z1V3_9BACT</name>
<dbReference type="EMBL" id="FNVA01000004">
    <property type="protein sequence ID" value="SEG30579.1"/>
    <property type="molecule type" value="Genomic_DNA"/>
</dbReference>
<dbReference type="RefSeq" id="WP_235011549.1">
    <property type="nucleotide sequence ID" value="NZ_FNVA01000004.1"/>
</dbReference>
<evidence type="ECO:0000313" key="3">
    <source>
        <dbReference type="EMBL" id="SEG30579.1"/>
    </source>
</evidence>
<dbReference type="InterPro" id="IPR044151">
    <property type="entry name" value="ALDH_KGSADH"/>
</dbReference>
<feature type="domain" description="Aldehyde dehydrogenase" evidence="2">
    <location>
        <begin position="37"/>
        <end position="457"/>
    </location>
</feature>
<dbReference type="CDD" id="cd07129">
    <property type="entry name" value="ALDH_KGSADH"/>
    <property type="match status" value="1"/>
</dbReference>
<dbReference type="InterPro" id="IPR016162">
    <property type="entry name" value="Ald_DH_N"/>
</dbReference>
<dbReference type="AlphaFoldDB" id="A0A1H5Z1V3"/>
<dbReference type="Gene3D" id="3.40.605.10">
    <property type="entry name" value="Aldehyde Dehydrogenase, Chain A, domain 1"/>
    <property type="match status" value="2"/>
</dbReference>
<dbReference type="PANTHER" id="PTHR43353:SF3">
    <property type="entry name" value="ALDEHYDE DEHYDROGENASE-RELATED"/>
    <property type="match status" value="1"/>
</dbReference>
<evidence type="ECO:0000256" key="1">
    <source>
        <dbReference type="ARBA" id="ARBA00023002"/>
    </source>
</evidence>
<keyword evidence="1" id="KW-0560">Oxidoreductase</keyword>